<keyword evidence="4" id="KW-0804">Transcription</keyword>
<dbReference type="Pfam" id="PF12024">
    <property type="entry name" value="DUF3512"/>
    <property type="match status" value="1"/>
</dbReference>
<protein>
    <submittedName>
        <fullName evidence="8">EOG090X04G3</fullName>
    </submittedName>
</protein>
<keyword evidence="2" id="KW-0805">Transcription regulation</keyword>
<accession>A0A9N6WNU7</accession>
<feature type="domain" description="Bromo" evidence="7">
    <location>
        <begin position="1"/>
        <end position="43"/>
    </location>
</feature>
<evidence type="ECO:0000256" key="5">
    <source>
        <dbReference type="ARBA" id="ARBA00023242"/>
    </source>
</evidence>
<evidence type="ECO:0000256" key="6">
    <source>
        <dbReference type="PROSITE-ProRule" id="PRU00035"/>
    </source>
</evidence>
<dbReference type="InterPro" id="IPR021900">
    <property type="entry name" value="DUF3512"/>
</dbReference>
<dbReference type="PRINTS" id="PR00503">
    <property type="entry name" value="BROMODOMAIN"/>
</dbReference>
<dbReference type="EMBL" id="OC978070">
    <property type="protein sequence ID" value="CAG4634725.1"/>
    <property type="molecule type" value="Genomic_DNA"/>
</dbReference>
<evidence type="ECO:0000256" key="3">
    <source>
        <dbReference type="ARBA" id="ARBA00023117"/>
    </source>
</evidence>
<dbReference type="InterPro" id="IPR001487">
    <property type="entry name" value="Bromodomain"/>
</dbReference>
<evidence type="ECO:0000313" key="8">
    <source>
        <dbReference type="EMBL" id="CAG4634725.1"/>
    </source>
</evidence>
<keyword evidence="3 6" id="KW-0103">Bromodomain</keyword>
<name>A0A9N6WNU7_9CRUS</name>
<dbReference type="SMART" id="SM00297">
    <property type="entry name" value="BROMO"/>
    <property type="match status" value="1"/>
</dbReference>
<keyword evidence="5" id="KW-0539">Nucleus</keyword>
<evidence type="ECO:0000256" key="2">
    <source>
        <dbReference type="ARBA" id="ARBA00023015"/>
    </source>
</evidence>
<organism evidence="8">
    <name type="scientific">Alona affinis</name>
    <dbReference type="NCBI Taxonomy" id="381656"/>
    <lineage>
        <taxon>Eukaryota</taxon>
        <taxon>Metazoa</taxon>
        <taxon>Ecdysozoa</taxon>
        <taxon>Arthropoda</taxon>
        <taxon>Crustacea</taxon>
        <taxon>Branchiopoda</taxon>
        <taxon>Diplostraca</taxon>
        <taxon>Cladocera</taxon>
        <taxon>Anomopoda</taxon>
        <taxon>Chydoridae</taxon>
        <taxon>Alona</taxon>
    </lineage>
</organism>
<dbReference type="SUPFAM" id="SSF47370">
    <property type="entry name" value="Bromodomain"/>
    <property type="match status" value="1"/>
</dbReference>
<dbReference type="PROSITE" id="PS50014">
    <property type="entry name" value="BROMODOMAIN_2"/>
    <property type="match status" value="1"/>
</dbReference>
<evidence type="ECO:0000259" key="7">
    <source>
        <dbReference type="PROSITE" id="PS50014"/>
    </source>
</evidence>
<dbReference type="GO" id="GO:0005634">
    <property type="term" value="C:nucleus"/>
    <property type="evidence" value="ECO:0007669"/>
    <property type="project" value="UniProtKB-SubCell"/>
</dbReference>
<dbReference type="Pfam" id="PF00439">
    <property type="entry name" value="Bromodomain"/>
    <property type="match status" value="1"/>
</dbReference>
<evidence type="ECO:0000256" key="1">
    <source>
        <dbReference type="ARBA" id="ARBA00004123"/>
    </source>
</evidence>
<dbReference type="GO" id="GO:0006357">
    <property type="term" value="P:regulation of transcription by RNA polymerase II"/>
    <property type="evidence" value="ECO:0007669"/>
    <property type="project" value="TreeGrafter"/>
</dbReference>
<dbReference type="PANTHER" id="PTHR22881:SF27">
    <property type="entry name" value="BROMODOMAIN CONTAINING 7_9"/>
    <property type="match status" value="1"/>
</dbReference>
<evidence type="ECO:0000256" key="4">
    <source>
        <dbReference type="ARBA" id="ARBA00023163"/>
    </source>
</evidence>
<dbReference type="AlphaFoldDB" id="A0A9N6WNU7"/>
<dbReference type="Gene3D" id="1.20.920.10">
    <property type="entry name" value="Bromodomain-like"/>
    <property type="match status" value="1"/>
</dbReference>
<sequence length="516" mass="57194">MDFSTIKQKIEENQFKTLQEFTDDFVLMCNNAMTYNQPDTVYYKAAKRLLHTGLRSLTVEKVRPYVPTISNFGELTVAHLGFEPLEESFRAFAVRQEQGGDGVGGAESTDHDMETGFSSGGETAVETARDTFLKNETPGKNQVDALPDDMTPDEILEQVQEAAQMAASKLDYQHPNAKMGFVRQRKDGTTSLAILVPCDPGKVPGATEVPITLGALTGKVQPGPGSGQLLGFREDRRNLVKTVKPLYYGPFGSYAPCYDSTFANLTKEESELVQTTYGEETGVPYAESILDFVRDCDYALHIADDLLNLMTHGEHSAVARILEEKRRIHQQQVLAQLEQEQLAQQQQQQYLQSQQQQSDNSVNLDSLRSLGDLGIDVSFLDSFEAQLKAEQKTREASQNCLDETSSLISALERSQRERLSKTPPPHLAHIMGPSDLELQLAEKITEGIAYVAKHSTPAAVVSVQGVRKAMGVSIEPPRQQQQQTIHMEADHRDIESELSQLLGEDGVSDVMTDIFH</sequence>
<gene>
    <name evidence="8" type="primary">EOG090X04G3</name>
</gene>
<dbReference type="PANTHER" id="PTHR22881">
    <property type="entry name" value="BROMODOMAIN CONTAINING PROTEIN"/>
    <property type="match status" value="1"/>
</dbReference>
<comment type="subcellular location">
    <subcellularLocation>
        <location evidence="1">Nucleus</location>
    </subcellularLocation>
</comment>
<proteinExistence type="predicted"/>
<reference evidence="8" key="1">
    <citation type="submission" date="2021-04" db="EMBL/GenBank/DDBJ databases">
        <authorList>
            <person name="Cornetti L."/>
        </authorList>
    </citation>
    <scope>NUCLEOTIDE SEQUENCE</scope>
</reference>
<dbReference type="InterPro" id="IPR051831">
    <property type="entry name" value="Bromodomain_contain_prot"/>
</dbReference>
<dbReference type="InterPro" id="IPR036427">
    <property type="entry name" value="Bromodomain-like_sf"/>
</dbReference>